<dbReference type="GO" id="GO:0004568">
    <property type="term" value="F:chitinase activity"/>
    <property type="evidence" value="ECO:0007669"/>
    <property type="project" value="TreeGrafter"/>
</dbReference>
<reference evidence="6" key="1">
    <citation type="submission" date="2016-06" db="EMBL/GenBank/DDBJ databases">
        <authorList>
            <person name="Kjaerup R.B."/>
            <person name="Dalgaard T.S."/>
            <person name="Juul-Madsen H.R."/>
        </authorList>
    </citation>
    <scope>NUCLEOTIDE SEQUENCE</scope>
</reference>
<evidence type="ECO:0000256" key="1">
    <source>
        <dbReference type="ARBA" id="ARBA00009121"/>
    </source>
</evidence>
<evidence type="ECO:0000259" key="5">
    <source>
        <dbReference type="PROSITE" id="PS51910"/>
    </source>
</evidence>
<dbReference type="PANTHER" id="PTHR11177:SF360">
    <property type="entry name" value="CHITINASE 4-RELATED"/>
    <property type="match status" value="1"/>
</dbReference>
<evidence type="ECO:0000313" key="6">
    <source>
        <dbReference type="EMBL" id="AQZ26772.1"/>
    </source>
</evidence>
<sequence>MLTKFSIALGVATVIALLAVGAHSQNVDDHDKIVSCYIGTWGFYRQGLGKFDIDDIDTQYCTHGFYGFADLDNITWTIYAYDPWYDLAPEDCEPFYCNYDSYRRFTALGSDKFMPLLSIGGWNAGSGKYSMMAKDPAKRKTFVDSVIPFLEKFNFKGLDLDWENPGERLGADATVDKENFNKLVDELYQALTPKGMILTSAMASGYKTVETGYDVPFLSERLAILNIMTYDYHGYWEGHNYTGVNSPIYPREEETDPEHPWYRFNQYDAIRNYIDLGAPKDKLTLGVASYGRGFVLDDETRNGLYCDTKAGIPMGPYSIDDGFWGYIEILQAQSNDTLAPNLPGATPKQWTVVVDGCYQTPYMYNGPYWIGYDNEDSIKKKVDFANMLGIGGIMMWSIDTDDFVGVNGGSAWPLLRKVNEELINGDFFDPNVPGNPGCKTAPSCADGDFDATTPMETSPTSTETTTEPWTPTQTAPEDSTSSQGGLPGACTTHNEYLPYPGDCHKYYRCVDRENDGVFEVEIFDCGDFVYDPNSTACVDPGLYGDENLCEDRL</sequence>
<dbReference type="GO" id="GO:0005975">
    <property type="term" value="P:carbohydrate metabolic process"/>
    <property type="evidence" value="ECO:0007669"/>
    <property type="project" value="InterPro"/>
</dbReference>
<dbReference type="InterPro" id="IPR017853">
    <property type="entry name" value="GH"/>
</dbReference>
<dbReference type="InterPro" id="IPR011583">
    <property type="entry name" value="Chitinase_II/V-like_cat"/>
</dbReference>
<dbReference type="GO" id="GO:0008061">
    <property type="term" value="F:chitin binding"/>
    <property type="evidence" value="ECO:0007669"/>
    <property type="project" value="UniProtKB-KW"/>
</dbReference>
<proteinExistence type="evidence at transcript level"/>
<protein>
    <submittedName>
        <fullName evidence="6">Chitinase 4</fullName>
    </submittedName>
</protein>
<dbReference type="PROSITE" id="PS51910">
    <property type="entry name" value="GH18_2"/>
    <property type="match status" value="1"/>
</dbReference>
<dbReference type="EMBL" id="KX427150">
    <property type="protein sequence ID" value="AQZ26772.1"/>
    <property type="molecule type" value="mRNA"/>
</dbReference>
<feature type="signal peptide" evidence="4">
    <location>
        <begin position="1"/>
        <end position="24"/>
    </location>
</feature>
<dbReference type="Pfam" id="PF01607">
    <property type="entry name" value="CBM_14"/>
    <property type="match status" value="1"/>
</dbReference>
<comment type="similarity">
    <text evidence="1">Belongs to the glycosyl hydrolase 18 family. Chitinase class II subfamily.</text>
</comment>
<accession>A0A1U9XQU0</accession>
<dbReference type="Pfam" id="PF00704">
    <property type="entry name" value="Glyco_hydro_18"/>
    <property type="match status" value="1"/>
</dbReference>
<dbReference type="InterPro" id="IPR001223">
    <property type="entry name" value="Glyco_hydro18_cat"/>
</dbReference>
<feature type="region of interest" description="Disordered" evidence="3">
    <location>
        <begin position="449"/>
        <end position="487"/>
    </location>
</feature>
<dbReference type="InterPro" id="IPR036508">
    <property type="entry name" value="Chitin-bd_dom_sf"/>
</dbReference>
<dbReference type="Gene3D" id="3.10.50.10">
    <property type="match status" value="1"/>
</dbReference>
<evidence type="ECO:0000256" key="3">
    <source>
        <dbReference type="SAM" id="MobiDB-lite"/>
    </source>
</evidence>
<dbReference type="SUPFAM" id="SSF57625">
    <property type="entry name" value="Invertebrate chitin-binding proteins"/>
    <property type="match status" value="1"/>
</dbReference>
<dbReference type="PANTHER" id="PTHR11177">
    <property type="entry name" value="CHITINASE"/>
    <property type="match status" value="1"/>
</dbReference>
<dbReference type="SUPFAM" id="SSF51445">
    <property type="entry name" value="(Trans)glycosidases"/>
    <property type="match status" value="1"/>
</dbReference>
<dbReference type="GO" id="GO:0005576">
    <property type="term" value="C:extracellular region"/>
    <property type="evidence" value="ECO:0007669"/>
    <property type="project" value="InterPro"/>
</dbReference>
<dbReference type="GO" id="GO:0006032">
    <property type="term" value="P:chitin catabolic process"/>
    <property type="evidence" value="ECO:0007669"/>
    <property type="project" value="TreeGrafter"/>
</dbReference>
<feature type="compositionally biased region" description="Low complexity" evidence="3">
    <location>
        <begin position="452"/>
        <end position="477"/>
    </location>
</feature>
<keyword evidence="2" id="KW-0147">Chitin-binding</keyword>
<dbReference type="SMART" id="SM00636">
    <property type="entry name" value="Glyco_18"/>
    <property type="match status" value="1"/>
</dbReference>
<dbReference type="SUPFAM" id="SSF54556">
    <property type="entry name" value="Chitinase insertion domain"/>
    <property type="match status" value="1"/>
</dbReference>
<dbReference type="InterPro" id="IPR050314">
    <property type="entry name" value="Glycosyl_Hydrlase_18"/>
</dbReference>
<feature type="domain" description="GH18" evidence="5">
    <location>
        <begin position="32"/>
        <end position="425"/>
    </location>
</feature>
<dbReference type="Gene3D" id="3.20.20.80">
    <property type="entry name" value="Glycosidases"/>
    <property type="match status" value="1"/>
</dbReference>
<name>A0A1U9XQU0_TIGJA</name>
<evidence type="ECO:0000256" key="4">
    <source>
        <dbReference type="SAM" id="SignalP"/>
    </source>
</evidence>
<feature type="chain" id="PRO_5012459887" evidence="4">
    <location>
        <begin position="25"/>
        <end position="553"/>
    </location>
</feature>
<evidence type="ECO:0000256" key="2">
    <source>
        <dbReference type="ARBA" id="ARBA00022669"/>
    </source>
</evidence>
<dbReference type="AlphaFoldDB" id="A0A1U9XQU0"/>
<dbReference type="InterPro" id="IPR002557">
    <property type="entry name" value="Chitin-bd_dom"/>
</dbReference>
<organism evidence="6">
    <name type="scientific">Tigriopus japonicus</name>
    <name type="common">Copepod</name>
    <dbReference type="NCBI Taxonomy" id="158387"/>
    <lineage>
        <taxon>Eukaryota</taxon>
        <taxon>Metazoa</taxon>
        <taxon>Ecdysozoa</taxon>
        <taxon>Arthropoda</taxon>
        <taxon>Crustacea</taxon>
        <taxon>Multicrustacea</taxon>
        <taxon>Hexanauplia</taxon>
        <taxon>Copepoda</taxon>
        <taxon>Harpacticoida</taxon>
        <taxon>Harpacticidae</taxon>
        <taxon>Tigriopus</taxon>
    </lineage>
</organism>
<dbReference type="InterPro" id="IPR029070">
    <property type="entry name" value="Chitinase_insertion_sf"/>
</dbReference>
<keyword evidence="4" id="KW-0732">Signal</keyword>